<dbReference type="Proteomes" id="UP000731465">
    <property type="component" value="Unassembled WGS sequence"/>
</dbReference>
<protein>
    <submittedName>
        <fullName evidence="3">Cell division protein ZapA</fullName>
    </submittedName>
</protein>
<keyword evidence="2" id="KW-0175">Coiled coil</keyword>
<evidence type="ECO:0000313" key="3">
    <source>
        <dbReference type="EMBL" id="MBW7569810.1"/>
    </source>
</evidence>
<evidence type="ECO:0000256" key="2">
    <source>
        <dbReference type="ARBA" id="ARBA00023054"/>
    </source>
</evidence>
<evidence type="ECO:0000313" key="4">
    <source>
        <dbReference type="Proteomes" id="UP000731465"/>
    </source>
</evidence>
<dbReference type="GO" id="GO:0051301">
    <property type="term" value="P:cell division"/>
    <property type="evidence" value="ECO:0007669"/>
    <property type="project" value="UniProtKB-KW"/>
</dbReference>
<dbReference type="SUPFAM" id="SSF102829">
    <property type="entry name" value="Cell division protein ZapA-like"/>
    <property type="match status" value="1"/>
</dbReference>
<comment type="similarity">
    <text evidence="1">Belongs to the ZapA family. Type 1 subfamily.</text>
</comment>
<evidence type="ECO:0000256" key="1">
    <source>
        <dbReference type="ARBA" id="ARBA00010074"/>
    </source>
</evidence>
<reference evidence="3 4" key="1">
    <citation type="submission" date="2021-03" db="EMBL/GenBank/DDBJ databases">
        <title>Succinivibrio sp. nov. isolated from feces of cow.</title>
        <authorList>
            <person name="Choi J.-Y."/>
        </authorList>
    </citation>
    <scope>NUCLEOTIDE SEQUENCE [LARGE SCALE GENOMIC DNA]</scope>
    <source>
        <strain evidence="3 4">AGMB01872</strain>
    </source>
</reference>
<dbReference type="InterPro" id="IPR036192">
    <property type="entry name" value="Cell_div_ZapA-like_sf"/>
</dbReference>
<keyword evidence="3" id="KW-0131">Cell cycle</keyword>
<keyword evidence="4" id="KW-1185">Reference proteome</keyword>
<keyword evidence="3" id="KW-0132">Cell division</keyword>
<dbReference type="RefSeq" id="WP_219936879.1">
    <property type="nucleotide sequence ID" value="NZ_JAGFNY010000005.1"/>
</dbReference>
<gene>
    <name evidence="3" type="ORF">J5V48_02765</name>
</gene>
<comment type="caution">
    <text evidence="3">The sequence shown here is derived from an EMBL/GenBank/DDBJ whole genome shotgun (WGS) entry which is preliminary data.</text>
</comment>
<dbReference type="InterPro" id="IPR007838">
    <property type="entry name" value="Cell_div_ZapA-like"/>
</dbReference>
<dbReference type="EMBL" id="JAGFNY010000005">
    <property type="protein sequence ID" value="MBW7569810.1"/>
    <property type="molecule type" value="Genomic_DNA"/>
</dbReference>
<dbReference type="Pfam" id="PF05164">
    <property type="entry name" value="ZapA"/>
    <property type="match status" value="1"/>
</dbReference>
<proteinExistence type="inferred from homology"/>
<accession>A0ABS7DG13</accession>
<sequence length="111" mass="12442">MNSRVHDTIQTGGVMDSQNTQLIQFSSLGENFSLRVPVKEVAKLKAAIDKLNEKVNARFNKNPGLTPLQCAILVALDCVEELNENNSSDSEFYKKVLQQFTKMNKIAKNIE</sequence>
<name>A0ABS7DG13_9GAMM</name>
<organism evidence="3 4">
    <name type="scientific">Succinivibrio faecicola</name>
    <dbReference type="NCBI Taxonomy" id="2820300"/>
    <lineage>
        <taxon>Bacteria</taxon>
        <taxon>Pseudomonadati</taxon>
        <taxon>Pseudomonadota</taxon>
        <taxon>Gammaproteobacteria</taxon>
        <taxon>Aeromonadales</taxon>
        <taxon>Succinivibrionaceae</taxon>
        <taxon>Succinivibrio</taxon>
    </lineage>
</organism>